<name>A0ABP9R746_9PSEU</name>
<evidence type="ECO:0000313" key="1">
    <source>
        <dbReference type="EMBL" id="GAA5171978.1"/>
    </source>
</evidence>
<comment type="caution">
    <text evidence="1">The sequence shown here is derived from an EMBL/GenBank/DDBJ whole genome shotgun (WGS) entry which is preliminary data.</text>
</comment>
<gene>
    <name evidence="1" type="ORF">GCM10023321_71190</name>
</gene>
<dbReference type="RefSeq" id="WP_185065101.1">
    <property type="nucleotide sequence ID" value="NZ_BAABJP010000051.1"/>
</dbReference>
<protein>
    <submittedName>
        <fullName evidence="1">Uncharacterized protein</fullName>
    </submittedName>
</protein>
<proteinExistence type="predicted"/>
<dbReference type="EMBL" id="BAABJP010000051">
    <property type="protein sequence ID" value="GAA5171978.1"/>
    <property type="molecule type" value="Genomic_DNA"/>
</dbReference>
<keyword evidence="2" id="KW-1185">Reference proteome</keyword>
<organism evidence="1 2">
    <name type="scientific">Pseudonocardia eucalypti</name>
    <dbReference type="NCBI Taxonomy" id="648755"/>
    <lineage>
        <taxon>Bacteria</taxon>
        <taxon>Bacillati</taxon>
        <taxon>Actinomycetota</taxon>
        <taxon>Actinomycetes</taxon>
        <taxon>Pseudonocardiales</taxon>
        <taxon>Pseudonocardiaceae</taxon>
        <taxon>Pseudonocardia</taxon>
    </lineage>
</organism>
<dbReference type="Proteomes" id="UP001428817">
    <property type="component" value="Unassembled WGS sequence"/>
</dbReference>
<reference evidence="2" key="1">
    <citation type="journal article" date="2019" name="Int. J. Syst. Evol. Microbiol.">
        <title>The Global Catalogue of Microorganisms (GCM) 10K type strain sequencing project: providing services to taxonomists for standard genome sequencing and annotation.</title>
        <authorList>
            <consortium name="The Broad Institute Genomics Platform"/>
            <consortium name="The Broad Institute Genome Sequencing Center for Infectious Disease"/>
            <person name="Wu L."/>
            <person name="Ma J."/>
        </authorList>
    </citation>
    <scope>NUCLEOTIDE SEQUENCE [LARGE SCALE GENOMIC DNA]</scope>
    <source>
        <strain evidence="2">JCM 18303</strain>
    </source>
</reference>
<evidence type="ECO:0000313" key="2">
    <source>
        <dbReference type="Proteomes" id="UP001428817"/>
    </source>
</evidence>
<sequence length="72" mass="8109">MTDLLLAGGVLGCLVWLVVLTGRCRRHLRDCVDGEPVYRRMPDGRYRFSWMINGELARAGGAPGQDHPEEIR</sequence>
<accession>A0ABP9R746</accession>